<keyword evidence="2" id="KW-1185">Reference proteome</keyword>
<protein>
    <submittedName>
        <fullName evidence="1">Glycosyl hydrolase family 95 catalytic domain-containing protein</fullName>
    </submittedName>
</protein>
<gene>
    <name evidence="1" type="ORF">ACI1P1_25140</name>
</gene>
<evidence type="ECO:0000313" key="2">
    <source>
        <dbReference type="Proteomes" id="UP001631969"/>
    </source>
</evidence>
<reference evidence="1" key="1">
    <citation type="submission" date="2024-12" db="EMBL/GenBank/DDBJ databases">
        <authorList>
            <person name="Wu N."/>
        </authorList>
    </citation>
    <scope>NUCLEOTIDE SEQUENCE</scope>
    <source>
        <strain evidence="1">P15</strain>
    </source>
</reference>
<proteinExistence type="predicted"/>
<keyword evidence="1" id="KW-0378">Hydrolase</keyword>
<comment type="caution">
    <text evidence="1">The sequence shown here is derived from an EMBL/GenBank/DDBJ whole genome shotgun (WGS) entry which is preliminary data.</text>
</comment>
<sequence length="745" mass="84080">MDKLERMLERIGREAEVTIREKDWEARTGIFTRPPERIPTPKWTDAPLLGNGDMGVAIGGGAEEQTFYIGKSDFWVLPWLGETKKQREERLLADNGRRTGARIITVGQVALLMPELEGAEYRQEQDILHAEVRGSFSSDRTEAALCSWTAAEANLLVTEVECLRGELNLTVRLHAGEKDTDEVFSYDNGAEPELMWFRYASTPGNLPQTRRVAAAVGLAGGEPVYRWRFQNVEAAVRLHAGERVTVVTAVVSSRGIPDYDDEARRLVLAHTTQKRALAELKESHRRWWRDYWAASAVRIGDPVLEKFYYGSYYILGSCMRGGKNQPGLFGHWITTDRPGWTGSYTMNYNYEAPYWGLYAGNRIALAEDYCQPLLDFLPWGKIFAREKLGCRGIYMPVELGPEGLICSMFFHGQKSNASFAAVNLLMHIRYTRDLDYARKVYPYLSEAAAFWEDYLVHEDGRYVIYNDDIHERSMDKKNPILSLGFVRMLLEALLELSVELDMDKEKRGTWKRILENLIPYPVMECNGRRVFRLTEEGMDWNDRNSLAVQHVYPAGMIGLDSEPELLATAWDTIDEMQRWSDFNAFPTYYAAAARVGYKPEVLLERLRLECEASGLPNLSLHHGGGGIEDASAVPVALQEMLLQSRGGVVRLFPAWPKDRPASFCRLRAEGAFIISASLAGGEVEYAVIDSEQGGTLTMVNPWGNAGAVVCRCGRMARDGEVAGERMTLAMEKGERLFLLPPGDWE</sequence>
<evidence type="ECO:0000313" key="1">
    <source>
        <dbReference type="EMBL" id="MFM9331588.1"/>
    </source>
</evidence>
<organism evidence="1 2">
    <name type="scientific">Paenibacillus mesotrionivorans</name>
    <dbReference type="NCBI Taxonomy" id="3160968"/>
    <lineage>
        <taxon>Bacteria</taxon>
        <taxon>Bacillati</taxon>
        <taxon>Bacillota</taxon>
        <taxon>Bacilli</taxon>
        <taxon>Bacillales</taxon>
        <taxon>Paenibacillaceae</taxon>
        <taxon>Paenibacillus</taxon>
    </lineage>
</organism>
<dbReference type="Proteomes" id="UP001631969">
    <property type="component" value="Unassembled WGS sequence"/>
</dbReference>
<accession>A0ACC7P3G1</accession>
<dbReference type="EMBL" id="JBJURJ010000020">
    <property type="protein sequence ID" value="MFM9331588.1"/>
    <property type="molecule type" value="Genomic_DNA"/>
</dbReference>
<name>A0ACC7P3G1_9BACL</name>